<proteinExistence type="predicted"/>
<accession>A0A2H1VUN0</accession>
<dbReference type="GO" id="GO:0005634">
    <property type="term" value="C:nucleus"/>
    <property type="evidence" value="ECO:0007669"/>
    <property type="project" value="UniProtKB-ARBA"/>
</dbReference>
<dbReference type="AlphaFoldDB" id="A0A2H1VUN0"/>
<protein>
    <submittedName>
        <fullName evidence="1">SFRICE_020303</fullName>
    </submittedName>
</protein>
<name>A0A2H1VUN0_SPOFR</name>
<gene>
    <name evidence="1" type="ORF">SFRICE_020303</name>
</gene>
<organism evidence="1">
    <name type="scientific">Spodoptera frugiperda</name>
    <name type="common">Fall armyworm</name>
    <dbReference type="NCBI Taxonomy" id="7108"/>
    <lineage>
        <taxon>Eukaryota</taxon>
        <taxon>Metazoa</taxon>
        <taxon>Ecdysozoa</taxon>
        <taxon>Arthropoda</taxon>
        <taxon>Hexapoda</taxon>
        <taxon>Insecta</taxon>
        <taxon>Pterygota</taxon>
        <taxon>Neoptera</taxon>
        <taxon>Endopterygota</taxon>
        <taxon>Lepidoptera</taxon>
        <taxon>Glossata</taxon>
        <taxon>Ditrysia</taxon>
        <taxon>Noctuoidea</taxon>
        <taxon>Noctuidae</taxon>
        <taxon>Amphipyrinae</taxon>
        <taxon>Spodoptera</taxon>
    </lineage>
</organism>
<dbReference type="SUPFAM" id="SSF47095">
    <property type="entry name" value="HMG-box"/>
    <property type="match status" value="1"/>
</dbReference>
<reference evidence="1" key="1">
    <citation type="submission" date="2016-07" db="EMBL/GenBank/DDBJ databases">
        <authorList>
            <person name="Bretaudeau A."/>
        </authorList>
    </citation>
    <scope>NUCLEOTIDE SEQUENCE</scope>
    <source>
        <strain evidence="1">Rice</strain>
        <tissue evidence="1">Whole body</tissue>
    </source>
</reference>
<dbReference type="EMBL" id="ODYU01004538">
    <property type="protein sequence ID" value="SOQ44530.1"/>
    <property type="molecule type" value="Genomic_DNA"/>
</dbReference>
<sequence>METKRYKPKSTKFPETAYTYYIKQYCKRKGTSETKYTNVLVEATKSWLSLTEAEKQQLTTTHKEIEQKFRLHYIDQLKNAEPFLKKKNLSGQISKDFVKSNSEIQECLEQVEEDCLQIDTHEVIDDCNEPLIENNIQDLQNNQDLQEDEPNESLRDVEEIPSIPLVEPSPPTIKSSKDLFCLLNSVNGSSALNWTDLTPSQKSQYRSAVCLLKKDYLNKYKEYLYNLAPKELFDYYHTRIF</sequence>
<evidence type="ECO:0000313" key="1">
    <source>
        <dbReference type="EMBL" id="SOQ44530.1"/>
    </source>
</evidence>
<dbReference type="InterPro" id="IPR036910">
    <property type="entry name" value="HMG_box_dom_sf"/>
</dbReference>